<name>A0ABZ1NXH6_STRVL</name>
<evidence type="ECO:0000313" key="2">
    <source>
        <dbReference type="Proteomes" id="UP001341259"/>
    </source>
</evidence>
<organism evidence="1 2">
    <name type="scientific">Streptomyces violaceus</name>
    <name type="common">Streptomyces venezuelae</name>
    <dbReference type="NCBI Taxonomy" id="1936"/>
    <lineage>
        <taxon>Bacteria</taxon>
        <taxon>Bacillati</taxon>
        <taxon>Actinomycetota</taxon>
        <taxon>Actinomycetes</taxon>
        <taxon>Kitasatosporales</taxon>
        <taxon>Streptomycetaceae</taxon>
        <taxon>Streptomyces</taxon>
    </lineage>
</organism>
<keyword evidence="2" id="KW-1185">Reference proteome</keyword>
<sequence length="49" mass="5363">MLPWSTIHRLRAWNAGAGADRIPDEARETADPVHLARLLGIHPTTPPSP</sequence>
<protein>
    <submittedName>
        <fullName evidence="1">Uncharacterized protein</fullName>
    </submittedName>
</protein>
<evidence type="ECO:0000313" key="1">
    <source>
        <dbReference type="EMBL" id="WUG96122.1"/>
    </source>
</evidence>
<accession>A0ABZ1NXH6</accession>
<proteinExistence type="predicted"/>
<dbReference type="EMBL" id="CP107906">
    <property type="protein sequence ID" value="WUG96122.1"/>
    <property type="molecule type" value="Genomic_DNA"/>
</dbReference>
<dbReference type="RefSeq" id="WP_328342035.1">
    <property type="nucleotide sequence ID" value="NZ_CP107906.1"/>
</dbReference>
<dbReference type="Proteomes" id="UP001341259">
    <property type="component" value="Chromosome"/>
</dbReference>
<reference evidence="1 2" key="1">
    <citation type="submission" date="2022-10" db="EMBL/GenBank/DDBJ databases">
        <title>The complete genomes of actinobacterial strains from the NBC collection.</title>
        <authorList>
            <person name="Joergensen T.S."/>
            <person name="Alvarez Arevalo M."/>
            <person name="Sterndorff E.B."/>
            <person name="Faurdal D."/>
            <person name="Vuksanovic O."/>
            <person name="Mourched A.-S."/>
            <person name="Charusanti P."/>
            <person name="Shaw S."/>
            <person name="Blin K."/>
            <person name="Weber T."/>
        </authorList>
    </citation>
    <scope>NUCLEOTIDE SEQUENCE [LARGE SCALE GENOMIC DNA]</scope>
    <source>
        <strain evidence="1 2">NBC_00456</strain>
    </source>
</reference>
<gene>
    <name evidence="1" type="ORF">OHB29_25685</name>
</gene>